<dbReference type="PROSITE" id="PS51367">
    <property type="entry name" value="THAUMATIN_2"/>
    <property type="match status" value="1"/>
</dbReference>
<dbReference type="PIRSF" id="PIRSF002703">
    <property type="entry name" value="Thaumatin"/>
    <property type="match status" value="1"/>
</dbReference>
<name>A0A4Y7TEJ9_COPMI</name>
<proteinExistence type="predicted"/>
<feature type="disulfide bond" evidence="1">
    <location>
        <begin position="180"/>
        <end position="194"/>
    </location>
</feature>
<reference evidence="3 4" key="1">
    <citation type="journal article" date="2019" name="Nat. Ecol. Evol.">
        <title>Megaphylogeny resolves global patterns of mushroom evolution.</title>
        <authorList>
            <person name="Varga T."/>
            <person name="Krizsan K."/>
            <person name="Foldi C."/>
            <person name="Dima B."/>
            <person name="Sanchez-Garcia M."/>
            <person name="Sanchez-Ramirez S."/>
            <person name="Szollosi G.J."/>
            <person name="Szarkandi J.G."/>
            <person name="Papp V."/>
            <person name="Albert L."/>
            <person name="Andreopoulos W."/>
            <person name="Angelini C."/>
            <person name="Antonin V."/>
            <person name="Barry K.W."/>
            <person name="Bougher N.L."/>
            <person name="Buchanan P."/>
            <person name="Buyck B."/>
            <person name="Bense V."/>
            <person name="Catcheside P."/>
            <person name="Chovatia M."/>
            <person name="Cooper J."/>
            <person name="Damon W."/>
            <person name="Desjardin D."/>
            <person name="Finy P."/>
            <person name="Geml J."/>
            <person name="Haridas S."/>
            <person name="Hughes K."/>
            <person name="Justo A."/>
            <person name="Karasinski D."/>
            <person name="Kautmanova I."/>
            <person name="Kiss B."/>
            <person name="Kocsube S."/>
            <person name="Kotiranta H."/>
            <person name="LaButti K.M."/>
            <person name="Lechner B.E."/>
            <person name="Liimatainen K."/>
            <person name="Lipzen A."/>
            <person name="Lukacs Z."/>
            <person name="Mihaltcheva S."/>
            <person name="Morgado L.N."/>
            <person name="Niskanen T."/>
            <person name="Noordeloos M.E."/>
            <person name="Ohm R.A."/>
            <person name="Ortiz-Santana B."/>
            <person name="Ovrebo C."/>
            <person name="Racz N."/>
            <person name="Riley R."/>
            <person name="Savchenko A."/>
            <person name="Shiryaev A."/>
            <person name="Soop K."/>
            <person name="Spirin V."/>
            <person name="Szebenyi C."/>
            <person name="Tomsovsky M."/>
            <person name="Tulloss R.E."/>
            <person name="Uehling J."/>
            <person name="Grigoriev I.V."/>
            <person name="Vagvolgyi C."/>
            <person name="Papp T."/>
            <person name="Martin F.M."/>
            <person name="Miettinen O."/>
            <person name="Hibbett D.S."/>
            <person name="Nagy L.G."/>
        </authorList>
    </citation>
    <scope>NUCLEOTIDE SEQUENCE [LARGE SCALE GENOMIC DNA]</scope>
    <source>
        <strain evidence="3 4">FP101781</strain>
    </source>
</reference>
<keyword evidence="2" id="KW-0732">Signal</keyword>
<protein>
    <submittedName>
        <fullName evidence="3">Thaumatin-like protein</fullName>
    </submittedName>
</protein>
<feature type="disulfide bond" evidence="1">
    <location>
        <begin position="195"/>
        <end position="205"/>
    </location>
</feature>
<evidence type="ECO:0000313" key="4">
    <source>
        <dbReference type="Proteomes" id="UP000298030"/>
    </source>
</evidence>
<dbReference type="Proteomes" id="UP000298030">
    <property type="component" value="Unassembled WGS sequence"/>
</dbReference>
<keyword evidence="1" id="KW-1015">Disulfide bond</keyword>
<feature type="disulfide bond" evidence="1">
    <location>
        <begin position="146"/>
        <end position="239"/>
    </location>
</feature>
<dbReference type="EMBL" id="QPFP01000014">
    <property type="protein sequence ID" value="TEB32603.1"/>
    <property type="molecule type" value="Genomic_DNA"/>
</dbReference>
<dbReference type="Pfam" id="PF00314">
    <property type="entry name" value="Thaumatin"/>
    <property type="match status" value="1"/>
</dbReference>
<dbReference type="SUPFAM" id="SSF49870">
    <property type="entry name" value="Osmotin, thaumatin-like protein"/>
    <property type="match status" value="1"/>
</dbReference>
<dbReference type="InterPro" id="IPR001938">
    <property type="entry name" value="Thaumatin"/>
</dbReference>
<comment type="caution">
    <text evidence="3">The sequence shown here is derived from an EMBL/GenBank/DDBJ whole genome shotgun (WGS) entry which is preliminary data.</text>
</comment>
<feature type="disulfide bond" evidence="1">
    <location>
        <begin position="27"/>
        <end position="252"/>
    </location>
</feature>
<sequence length="253" mass="26413">MKIAAPVALALASAASASRTFTVHNKCSYTIWPAIFTNSDVGDAKPSHPTGWKAVSGSQVSFSVPDNWRAGRIWGRRGCDFSKPAPAEQCLTGGCIGGLECDAKTGGGVPPATLAEFTFDGTEDWYDVSLVDGFNIPVGITNDVGCSTSDCPVDLNSNCPDPLKGPFDASGNPVGCKSACLANLDGNQSNSSNCCSGSHSLPGTCPSSGVSYYNYFKNKCPDAYAYAYDEASGTALFKCPSKKKADYTVTFCP</sequence>
<dbReference type="PANTHER" id="PTHR31048">
    <property type="entry name" value="OS03G0233200 PROTEIN"/>
    <property type="match status" value="1"/>
</dbReference>
<dbReference type="AlphaFoldDB" id="A0A4Y7TEJ9"/>
<dbReference type="InterPro" id="IPR037176">
    <property type="entry name" value="Osmotin/thaumatin-like_sf"/>
</dbReference>
<feature type="disulfide bond" evidence="1">
    <location>
        <begin position="151"/>
        <end position="220"/>
    </location>
</feature>
<dbReference type="STRING" id="71717.A0A4Y7TEJ9"/>
<feature type="disulfide bond" evidence="1">
    <location>
        <begin position="159"/>
        <end position="176"/>
    </location>
</feature>
<feature type="disulfide bond" evidence="1">
    <location>
        <begin position="79"/>
        <end position="90"/>
    </location>
</feature>
<dbReference type="PRINTS" id="PR00347">
    <property type="entry name" value="THAUMATIN"/>
</dbReference>
<feature type="signal peptide" evidence="2">
    <location>
        <begin position="1"/>
        <end position="17"/>
    </location>
</feature>
<feature type="disulfide bond" evidence="1">
    <location>
        <begin position="95"/>
        <end position="101"/>
    </location>
</feature>
<organism evidence="3 4">
    <name type="scientific">Coprinellus micaceus</name>
    <name type="common">Glistening ink-cap mushroom</name>
    <name type="synonym">Coprinus micaceus</name>
    <dbReference type="NCBI Taxonomy" id="71717"/>
    <lineage>
        <taxon>Eukaryota</taxon>
        <taxon>Fungi</taxon>
        <taxon>Dikarya</taxon>
        <taxon>Basidiomycota</taxon>
        <taxon>Agaricomycotina</taxon>
        <taxon>Agaricomycetes</taxon>
        <taxon>Agaricomycetidae</taxon>
        <taxon>Agaricales</taxon>
        <taxon>Agaricineae</taxon>
        <taxon>Psathyrellaceae</taxon>
        <taxon>Coprinellus</taxon>
    </lineage>
</organism>
<accession>A0A4Y7TEJ9</accession>
<dbReference type="OrthoDB" id="430315at2759"/>
<feature type="chain" id="PRO_5021366908" evidence="2">
    <location>
        <begin position="18"/>
        <end position="253"/>
    </location>
</feature>
<dbReference type="Gene3D" id="2.60.110.10">
    <property type="entry name" value="Thaumatin"/>
    <property type="match status" value="1"/>
</dbReference>
<evidence type="ECO:0000313" key="3">
    <source>
        <dbReference type="EMBL" id="TEB32603.1"/>
    </source>
</evidence>
<evidence type="ECO:0000256" key="1">
    <source>
        <dbReference type="PIRSR" id="PIRSR002703-1"/>
    </source>
</evidence>
<gene>
    <name evidence="3" type="ORF">FA13DRAFT_213073</name>
</gene>
<keyword evidence="4" id="KW-1185">Reference proteome</keyword>
<evidence type="ECO:0000256" key="2">
    <source>
        <dbReference type="SAM" id="SignalP"/>
    </source>
</evidence>
<dbReference type="SMART" id="SM00205">
    <property type="entry name" value="THN"/>
    <property type="match status" value="1"/>
</dbReference>